<sequence>MATQQRTVDFILDQMGDAGAVSAKRMFGEYGVFLDGKMFALICDDRLFLKPTPAGRELLGAVTEAPPYPGAKPCLLIPEEDWDDRERLAALARVTADGLEAPRKKTKARS</sequence>
<dbReference type="AlphaFoldDB" id="A0AA48GNU2"/>
<dbReference type="RefSeq" id="WP_316415863.1">
    <property type="nucleotide sequence ID" value="NZ_AP027080.1"/>
</dbReference>
<dbReference type="SUPFAM" id="SSF159894">
    <property type="entry name" value="YgaC/TfoX-N like"/>
    <property type="match status" value="1"/>
</dbReference>
<keyword evidence="3" id="KW-1185">Reference proteome</keyword>
<protein>
    <submittedName>
        <fullName evidence="2">Competence protein TfoX</fullName>
    </submittedName>
</protein>
<dbReference type="InterPro" id="IPR007076">
    <property type="entry name" value="TfoX_N"/>
</dbReference>
<dbReference type="EMBL" id="AP027080">
    <property type="protein sequence ID" value="BDU72955.1"/>
    <property type="molecule type" value="Genomic_DNA"/>
</dbReference>
<evidence type="ECO:0000313" key="3">
    <source>
        <dbReference type="Proteomes" id="UP001238179"/>
    </source>
</evidence>
<reference evidence="3" key="1">
    <citation type="journal article" date="2023" name="Int. J. Syst. Evol. Microbiol.">
        <title>Mesoterricola silvestris gen. nov., sp. nov., Mesoterricola sediminis sp. nov., Geothrix oryzae sp. nov., Geothrix edaphica sp. nov., Geothrix rubra sp. nov., and Geothrix limicola sp. nov., six novel members of Acidobacteriota isolated from soils.</title>
        <authorList>
            <person name="Itoh H."/>
            <person name="Sugisawa Y."/>
            <person name="Mise K."/>
            <person name="Xu Z."/>
            <person name="Kuniyasu M."/>
            <person name="Ushijima N."/>
            <person name="Kawano K."/>
            <person name="Kobayashi E."/>
            <person name="Shiratori Y."/>
            <person name="Masuda Y."/>
            <person name="Senoo K."/>
        </authorList>
    </citation>
    <scope>NUCLEOTIDE SEQUENCE [LARGE SCALE GENOMIC DNA]</scope>
    <source>
        <strain evidence="3">W79</strain>
    </source>
</reference>
<accession>A0AA48GNU2</accession>
<dbReference type="Pfam" id="PF04993">
    <property type="entry name" value="TfoX_N"/>
    <property type="match status" value="1"/>
</dbReference>
<evidence type="ECO:0000313" key="2">
    <source>
        <dbReference type="EMBL" id="BDU72955.1"/>
    </source>
</evidence>
<dbReference type="Gene3D" id="3.30.1460.30">
    <property type="entry name" value="YgaC/TfoX-N like chaperone"/>
    <property type="match status" value="1"/>
</dbReference>
<gene>
    <name evidence="2" type="primary">tfoX</name>
    <name evidence="2" type="ORF">METEAL_21290</name>
</gene>
<dbReference type="KEGG" id="msil:METEAL_21290"/>
<evidence type="ECO:0000259" key="1">
    <source>
        <dbReference type="Pfam" id="PF04993"/>
    </source>
</evidence>
<feature type="domain" description="TfoX N-terminal" evidence="1">
    <location>
        <begin position="13"/>
        <end position="96"/>
    </location>
</feature>
<dbReference type="Proteomes" id="UP001238179">
    <property type="component" value="Chromosome"/>
</dbReference>
<proteinExistence type="predicted"/>
<organism evidence="2 3">
    <name type="scientific">Mesoterricola silvestris</name>
    <dbReference type="NCBI Taxonomy" id="2927979"/>
    <lineage>
        <taxon>Bacteria</taxon>
        <taxon>Pseudomonadati</taxon>
        <taxon>Acidobacteriota</taxon>
        <taxon>Holophagae</taxon>
        <taxon>Holophagales</taxon>
        <taxon>Holophagaceae</taxon>
        <taxon>Mesoterricola</taxon>
    </lineage>
</organism>
<name>A0AA48GNU2_9BACT</name>